<dbReference type="FunFam" id="3.30.70.380:FF:000001">
    <property type="entry name" value="Phenylalanine--tRNA ligase beta subunit"/>
    <property type="match status" value="1"/>
</dbReference>
<dbReference type="SMART" id="SM00873">
    <property type="entry name" value="B3_4"/>
    <property type="match status" value="1"/>
</dbReference>
<evidence type="ECO:0000256" key="13">
    <source>
        <dbReference type="ARBA" id="ARBA00023146"/>
    </source>
</evidence>
<dbReference type="InterPro" id="IPR033714">
    <property type="entry name" value="tRNA_bind_bactPheRS"/>
</dbReference>
<dbReference type="Pfam" id="PF03147">
    <property type="entry name" value="FDX-ACB"/>
    <property type="match status" value="1"/>
</dbReference>
<evidence type="ECO:0000259" key="18">
    <source>
        <dbReference type="PROSITE" id="PS51447"/>
    </source>
</evidence>
<dbReference type="RefSeq" id="WP_034568709.1">
    <property type="nucleotide sequence ID" value="NZ_JQBS01000035.1"/>
</dbReference>
<evidence type="ECO:0000256" key="8">
    <source>
        <dbReference type="ARBA" id="ARBA00022741"/>
    </source>
</evidence>
<dbReference type="SUPFAM" id="SSF46955">
    <property type="entry name" value="Putative DNA-binding domain"/>
    <property type="match status" value="1"/>
</dbReference>
<keyword evidence="8 15" id="KW-0547">Nucleotide-binding</keyword>
<evidence type="ECO:0000256" key="12">
    <source>
        <dbReference type="ARBA" id="ARBA00022917"/>
    </source>
</evidence>
<comment type="subunit">
    <text evidence="3 15">Tetramer of two alpha and two beta subunits.</text>
</comment>
<keyword evidence="6 15" id="KW-0436">Ligase</keyword>
<dbReference type="InterPro" id="IPR002547">
    <property type="entry name" value="tRNA-bd_dom"/>
</dbReference>
<keyword evidence="5 16" id="KW-0820">tRNA-binding</keyword>
<organism evidence="20 21">
    <name type="scientific">Carnobacterium divergens DSM 20623</name>
    <dbReference type="NCBI Taxonomy" id="1449336"/>
    <lineage>
        <taxon>Bacteria</taxon>
        <taxon>Bacillati</taxon>
        <taxon>Bacillota</taxon>
        <taxon>Bacilli</taxon>
        <taxon>Lactobacillales</taxon>
        <taxon>Carnobacteriaceae</taxon>
        <taxon>Carnobacterium</taxon>
    </lineage>
</organism>
<feature type="binding site" evidence="15">
    <location>
        <position position="476"/>
    </location>
    <ligand>
        <name>Mg(2+)</name>
        <dbReference type="ChEBI" id="CHEBI:18420"/>
        <note>shared with alpha subunit</note>
    </ligand>
</feature>
<dbReference type="Proteomes" id="UP000051658">
    <property type="component" value="Unassembled WGS sequence"/>
</dbReference>
<dbReference type="Gene3D" id="3.30.70.380">
    <property type="entry name" value="Ferrodoxin-fold anticodon-binding domain"/>
    <property type="match status" value="1"/>
</dbReference>
<protein>
    <recommendedName>
        <fullName evidence="15">Phenylalanine--tRNA ligase beta subunit</fullName>
        <ecNumber evidence="15">6.1.1.20</ecNumber>
    </recommendedName>
    <alternativeName>
        <fullName evidence="15">Phenylalanyl-tRNA synthetase beta subunit</fullName>
        <shortName evidence="15">PheRS</shortName>
    </alternativeName>
</protein>
<dbReference type="GO" id="GO:0009328">
    <property type="term" value="C:phenylalanine-tRNA ligase complex"/>
    <property type="evidence" value="ECO:0007669"/>
    <property type="project" value="TreeGrafter"/>
</dbReference>
<dbReference type="InterPro" id="IPR005146">
    <property type="entry name" value="B3/B4_tRNA-bd"/>
</dbReference>
<dbReference type="InterPro" id="IPR005121">
    <property type="entry name" value="Fdx_antiC-bd"/>
</dbReference>
<dbReference type="HAMAP" id="MF_00283">
    <property type="entry name" value="Phe_tRNA_synth_beta1"/>
    <property type="match status" value="1"/>
</dbReference>
<dbReference type="GO" id="GO:0000287">
    <property type="term" value="F:magnesium ion binding"/>
    <property type="evidence" value="ECO:0007669"/>
    <property type="project" value="UniProtKB-UniRule"/>
</dbReference>
<keyword evidence="11 16" id="KW-0694">RNA-binding</keyword>
<dbReference type="GO" id="GO:0016740">
    <property type="term" value="F:transferase activity"/>
    <property type="evidence" value="ECO:0007669"/>
    <property type="project" value="UniProtKB-ARBA"/>
</dbReference>
<evidence type="ECO:0000259" key="17">
    <source>
        <dbReference type="PROSITE" id="PS50886"/>
    </source>
</evidence>
<evidence type="ECO:0000256" key="5">
    <source>
        <dbReference type="ARBA" id="ARBA00022555"/>
    </source>
</evidence>
<dbReference type="SUPFAM" id="SSF50249">
    <property type="entry name" value="Nucleic acid-binding proteins"/>
    <property type="match status" value="1"/>
</dbReference>
<keyword evidence="4 15" id="KW-0963">Cytoplasm</keyword>
<dbReference type="InterPro" id="IPR041616">
    <property type="entry name" value="PheRS_beta_core"/>
</dbReference>
<dbReference type="SUPFAM" id="SSF55681">
    <property type="entry name" value="Class II aaRS and biotin synthetases"/>
    <property type="match status" value="1"/>
</dbReference>
<dbReference type="eggNOG" id="COG0072">
    <property type="taxonomic scope" value="Bacteria"/>
</dbReference>
<dbReference type="Gene3D" id="3.30.930.10">
    <property type="entry name" value="Bira Bifunctional Protein, Domain 2"/>
    <property type="match status" value="1"/>
</dbReference>
<dbReference type="eggNOG" id="COG0073">
    <property type="taxonomic scope" value="Bacteria"/>
</dbReference>
<dbReference type="FunFam" id="2.40.50.140:FF:000045">
    <property type="entry name" value="Phenylalanine--tRNA ligase beta subunit"/>
    <property type="match status" value="1"/>
</dbReference>
<sequence length="808" mass="89290">MNISYKWLNEYLDLNANKEITPEKLADRMSRTGIEVEDVFKGETGLKKIVVGHTLSVVDHPDSDHLHICQVDIGEEEPTQIVCGAPNIAKDQKIIVALPGARITGNAKIKKGKIRGEVSNGMVCSLSELGFSEKVVPKKYADGIYVLPAEAVAGEEVFPYLAMDDAILELSITPNRADALSMRGVAYEVGAIYDQKPIFIEVVLTEDSSVKAADYIQVEVENSVDVPSYNMRIIKDVKIAESPLWMQTKLMNAGIRPINNVVDITNYILLEYGQPLHAFDYDRLGSKEILVRRGKKGEVLVTLDGEERKLSEENIVVTNGEIPVALAGVMGGLDSEIQEDTVTVALESALFESTTIRRTAKEFNLRSEGSARFEKGINTSTILTACDHAAQLMVELAGGTIVSGVVSKNVLKPMDSSLNITLDRINGSLGTAISSEEVVAIFERLGFGVTHSEGLFDVTIPPRRWDISIEADLIEEVARIYGYDNLPSTLPISEATPGMLNENQRLVRHTRRYLEGAGLSQAISYVLTTPTKASQFMMRESEATMLDMPMTEERSTLRMNLLSGLLDDVRYNKARKNQDVALYEIGRVFYKVAGKVLPLEEEHVAGVMTGLEVTSDWQQSGKAVDFFTVKGVLEGLLAMYGFTGSISYQKAETLDGMHPGRTALILLDGEEIGYLGQIHPLRAKEYDLKETYGFEINLQKVMDAPKAPTIYQTIPKYPGMTRDMALLVDETVDNQELTTLIKAKGGKYLQDVQLFDVYNGEKIEAGKKSMAYKLIYLNPEATLVEEEVTLAFEKVTNALVETFHVVVR</sequence>
<keyword evidence="7 15" id="KW-0479">Metal-binding</keyword>
<dbReference type="InterPro" id="IPR045864">
    <property type="entry name" value="aa-tRNA-synth_II/BPL/LPL"/>
</dbReference>
<evidence type="ECO:0000313" key="21">
    <source>
        <dbReference type="Proteomes" id="UP000051658"/>
    </source>
</evidence>
<keyword evidence="13 15" id="KW-0030">Aminoacyl-tRNA synthetase</keyword>
<dbReference type="InterPro" id="IPR009061">
    <property type="entry name" value="DNA-bd_dom_put_sf"/>
</dbReference>
<evidence type="ECO:0000256" key="11">
    <source>
        <dbReference type="ARBA" id="ARBA00022884"/>
    </source>
</evidence>
<feature type="binding site" evidence="15">
    <location>
        <position position="466"/>
    </location>
    <ligand>
        <name>Mg(2+)</name>
        <dbReference type="ChEBI" id="CHEBI:18420"/>
        <note>shared with alpha subunit</note>
    </ligand>
</feature>
<evidence type="ECO:0000256" key="15">
    <source>
        <dbReference type="HAMAP-Rule" id="MF_00283"/>
    </source>
</evidence>
<dbReference type="GO" id="GO:0000049">
    <property type="term" value="F:tRNA binding"/>
    <property type="evidence" value="ECO:0007669"/>
    <property type="project" value="UniProtKB-UniRule"/>
</dbReference>
<dbReference type="NCBIfam" id="NF045760">
    <property type="entry name" value="YtpR"/>
    <property type="match status" value="1"/>
</dbReference>
<dbReference type="InterPro" id="IPR036690">
    <property type="entry name" value="Fdx_antiC-bd_sf"/>
</dbReference>
<dbReference type="GeneID" id="89589389"/>
<evidence type="ECO:0000256" key="2">
    <source>
        <dbReference type="ARBA" id="ARBA00008653"/>
    </source>
</evidence>
<dbReference type="Gene3D" id="2.40.50.140">
    <property type="entry name" value="Nucleic acid-binding proteins"/>
    <property type="match status" value="1"/>
</dbReference>
<dbReference type="CDD" id="cd02796">
    <property type="entry name" value="tRNA_bind_bactPheRS"/>
    <property type="match status" value="1"/>
</dbReference>
<evidence type="ECO:0000256" key="9">
    <source>
        <dbReference type="ARBA" id="ARBA00022840"/>
    </source>
</evidence>
<comment type="subcellular location">
    <subcellularLocation>
        <location evidence="1 15">Cytoplasm</location>
    </subcellularLocation>
</comment>
<evidence type="ECO:0000256" key="6">
    <source>
        <dbReference type="ARBA" id="ARBA00022598"/>
    </source>
</evidence>
<dbReference type="AlphaFoldDB" id="A0A0R2HWU0"/>
<dbReference type="EC" id="6.1.1.20" evidence="15"/>
<dbReference type="NCBIfam" id="TIGR00472">
    <property type="entry name" value="pheT_bact"/>
    <property type="match status" value="1"/>
</dbReference>
<proteinExistence type="inferred from homology"/>
<dbReference type="FunFam" id="3.50.40.10:FF:000001">
    <property type="entry name" value="Phenylalanine--tRNA ligase beta subunit"/>
    <property type="match status" value="1"/>
</dbReference>
<keyword evidence="10 15" id="KW-0460">Magnesium</keyword>
<dbReference type="InterPro" id="IPR020825">
    <property type="entry name" value="Phe-tRNA_synthase-like_B3/B4"/>
</dbReference>
<comment type="caution">
    <text evidence="20">The sequence shown here is derived from an EMBL/GenBank/DDBJ whole genome shotgun (WGS) entry which is preliminary data.</text>
</comment>
<reference evidence="20 21" key="1">
    <citation type="journal article" date="2015" name="Genome Announc.">
        <title>Expanding the biotechnology potential of lactobacilli through comparative genomics of 213 strains and associated genera.</title>
        <authorList>
            <person name="Sun Z."/>
            <person name="Harris H.M."/>
            <person name="McCann A."/>
            <person name="Guo C."/>
            <person name="Argimon S."/>
            <person name="Zhang W."/>
            <person name="Yang X."/>
            <person name="Jeffery I.B."/>
            <person name="Cooney J.C."/>
            <person name="Kagawa T.F."/>
            <person name="Liu W."/>
            <person name="Song Y."/>
            <person name="Salvetti E."/>
            <person name="Wrobel A."/>
            <person name="Rasinkangas P."/>
            <person name="Parkhill J."/>
            <person name="Rea M.C."/>
            <person name="O'Sullivan O."/>
            <person name="Ritari J."/>
            <person name="Douillard F.P."/>
            <person name="Paul Ross R."/>
            <person name="Yang R."/>
            <person name="Briner A.E."/>
            <person name="Felis G.E."/>
            <person name="de Vos W.M."/>
            <person name="Barrangou R."/>
            <person name="Klaenhammer T.R."/>
            <person name="Caufield P.W."/>
            <person name="Cui Y."/>
            <person name="Zhang H."/>
            <person name="O'Toole P.W."/>
        </authorList>
    </citation>
    <scope>NUCLEOTIDE SEQUENCE [LARGE SCALE GENOMIC DNA]</scope>
    <source>
        <strain evidence="20 21">DSM 20623</strain>
    </source>
</reference>
<evidence type="ECO:0000256" key="14">
    <source>
        <dbReference type="ARBA" id="ARBA00049255"/>
    </source>
</evidence>
<keyword evidence="9 15" id="KW-0067">ATP-binding</keyword>
<dbReference type="PROSITE" id="PS50886">
    <property type="entry name" value="TRBD"/>
    <property type="match status" value="1"/>
</dbReference>
<feature type="domain" description="TRNA-binding" evidence="17">
    <location>
        <begin position="43"/>
        <end position="158"/>
    </location>
</feature>
<dbReference type="EMBL" id="JQBS01000035">
    <property type="protein sequence ID" value="KRN54812.1"/>
    <property type="molecule type" value="Genomic_DNA"/>
</dbReference>
<evidence type="ECO:0000256" key="16">
    <source>
        <dbReference type="PROSITE-ProRule" id="PRU00209"/>
    </source>
</evidence>
<comment type="cofactor">
    <cofactor evidence="15">
        <name>Mg(2+)</name>
        <dbReference type="ChEBI" id="CHEBI:18420"/>
    </cofactor>
    <text evidence="15">Binds 2 magnesium ions per tetramer.</text>
</comment>
<dbReference type="Pfam" id="PF03484">
    <property type="entry name" value="B5"/>
    <property type="match status" value="1"/>
</dbReference>
<dbReference type="GO" id="GO:0005524">
    <property type="term" value="F:ATP binding"/>
    <property type="evidence" value="ECO:0007669"/>
    <property type="project" value="UniProtKB-UniRule"/>
</dbReference>
<dbReference type="PANTHER" id="PTHR10947">
    <property type="entry name" value="PHENYLALANYL-TRNA SYNTHETASE BETA CHAIN AND LEUCINE-RICH REPEAT-CONTAINING PROTEIN 47"/>
    <property type="match status" value="1"/>
</dbReference>
<accession>A0A0R2HWU0</accession>
<dbReference type="PROSITE" id="PS51447">
    <property type="entry name" value="FDX_ACB"/>
    <property type="match status" value="1"/>
</dbReference>
<feature type="domain" description="B5" evidence="19">
    <location>
        <begin position="413"/>
        <end position="488"/>
    </location>
</feature>
<feature type="binding site" evidence="15">
    <location>
        <position position="472"/>
    </location>
    <ligand>
        <name>Mg(2+)</name>
        <dbReference type="ChEBI" id="CHEBI:18420"/>
        <note>shared with alpha subunit</note>
    </ligand>
</feature>
<evidence type="ECO:0000256" key="7">
    <source>
        <dbReference type="ARBA" id="ARBA00022723"/>
    </source>
</evidence>
<dbReference type="SMART" id="SM00896">
    <property type="entry name" value="FDX-ACB"/>
    <property type="match status" value="1"/>
</dbReference>
<dbReference type="InterPro" id="IPR005147">
    <property type="entry name" value="tRNA_synthase_B5-dom"/>
</dbReference>
<evidence type="ECO:0000256" key="4">
    <source>
        <dbReference type="ARBA" id="ARBA00022490"/>
    </source>
</evidence>
<dbReference type="SMART" id="SM00874">
    <property type="entry name" value="B5"/>
    <property type="match status" value="1"/>
</dbReference>
<dbReference type="CDD" id="cd00769">
    <property type="entry name" value="PheRS_beta_core"/>
    <property type="match status" value="1"/>
</dbReference>
<comment type="similarity">
    <text evidence="2 15">Belongs to the phenylalanyl-tRNA synthetase beta subunit family. Type 1 subfamily.</text>
</comment>
<dbReference type="GO" id="GO:0006432">
    <property type="term" value="P:phenylalanyl-tRNA aminoacylation"/>
    <property type="evidence" value="ECO:0007669"/>
    <property type="project" value="UniProtKB-UniRule"/>
</dbReference>
<dbReference type="FunFam" id="3.30.930.10:FF:000022">
    <property type="entry name" value="Phenylalanine--tRNA ligase beta subunit"/>
    <property type="match status" value="1"/>
</dbReference>
<keyword evidence="21" id="KW-1185">Reference proteome</keyword>
<keyword evidence="12 15" id="KW-0648">Protein biosynthesis</keyword>
<feature type="domain" description="FDX-ACB" evidence="18">
    <location>
        <begin position="715"/>
        <end position="808"/>
    </location>
</feature>
<feature type="binding site" evidence="15">
    <location>
        <position position="475"/>
    </location>
    <ligand>
        <name>Mg(2+)</name>
        <dbReference type="ChEBI" id="CHEBI:18420"/>
        <note>shared with alpha subunit</note>
    </ligand>
</feature>
<dbReference type="Gene3D" id="3.50.40.10">
    <property type="entry name" value="Phenylalanyl-trna Synthetase, Chain B, domain 3"/>
    <property type="match status" value="1"/>
</dbReference>
<dbReference type="GO" id="GO:0004826">
    <property type="term" value="F:phenylalanine-tRNA ligase activity"/>
    <property type="evidence" value="ECO:0007669"/>
    <property type="project" value="UniProtKB-UniRule"/>
</dbReference>
<evidence type="ECO:0000256" key="1">
    <source>
        <dbReference type="ARBA" id="ARBA00004496"/>
    </source>
</evidence>
<evidence type="ECO:0000313" key="20">
    <source>
        <dbReference type="EMBL" id="KRN54812.1"/>
    </source>
</evidence>
<dbReference type="InterPro" id="IPR045060">
    <property type="entry name" value="Phe-tRNA-ligase_IIc_bsu"/>
</dbReference>
<name>A0A0R2HWU0_CARDV</name>
<dbReference type="Pfam" id="PF01588">
    <property type="entry name" value="tRNA_bind"/>
    <property type="match status" value="1"/>
</dbReference>
<evidence type="ECO:0000256" key="10">
    <source>
        <dbReference type="ARBA" id="ARBA00022842"/>
    </source>
</evidence>
<evidence type="ECO:0000259" key="19">
    <source>
        <dbReference type="PROSITE" id="PS51483"/>
    </source>
</evidence>
<dbReference type="Pfam" id="PF03483">
    <property type="entry name" value="B3_4"/>
    <property type="match status" value="1"/>
</dbReference>
<dbReference type="PROSITE" id="PS51483">
    <property type="entry name" value="B5"/>
    <property type="match status" value="1"/>
</dbReference>
<comment type="catalytic activity">
    <reaction evidence="14 15">
        <text>tRNA(Phe) + L-phenylalanine + ATP = L-phenylalanyl-tRNA(Phe) + AMP + diphosphate + H(+)</text>
        <dbReference type="Rhea" id="RHEA:19413"/>
        <dbReference type="Rhea" id="RHEA-COMP:9668"/>
        <dbReference type="Rhea" id="RHEA-COMP:9699"/>
        <dbReference type="ChEBI" id="CHEBI:15378"/>
        <dbReference type="ChEBI" id="CHEBI:30616"/>
        <dbReference type="ChEBI" id="CHEBI:33019"/>
        <dbReference type="ChEBI" id="CHEBI:58095"/>
        <dbReference type="ChEBI" id="CHEBI:78442"/>
        <dbReference type="ChEBI" id="CHEBI:78531"/>
        <dbReference type="ChEBI" id="CHEBI:456215"/>
        <dbReference type="EC" id="6.1.1.20"/>
    </reaction>
</comment>
<gene>
    <name evidence="15" type="primary">pheT</name>
    <name evidence="20" type="ORF">IV74_GL002400</name>
</gene>
<dbReference type="SUPFAM" id="SSF56037">
    <property type="entry name" value="PheT/TilS domain"/>
    <property type="match status" value="1"/>
</dbReference>
<dbReference type="SUPFAM" id="SSF54991">
    <property type="entry name" value="Anticodon-binding domain of PheRS"/>
    <property type="match status" value="1"/>
</dbReference>
<dbReference type="InterPro" id="IPR004532">
    <property type="entry name" value="Phe-tRNA-ligase_IIc_bsu_bact"/>
</dbReference>
<dbReference type="Pfam" id="PF17759">
    <property type="entry name" value="tRNA_synthFbeta"/>
    <property type="match status" value="1"/>
</dbReference>
<dbReference type="PATRIC" id="fig|1449336.4.peg.2438"/>
<dbReference type="FunFam" id="3.30.56.10:FF:000002">
    <property type="entry name" value="Phenylalanine--tRNA ligase beta subunit"/>
    <property type="match status" value="1"/>
</dbReference>
<dbReference type="Gene3D" id="3.30.56.10">
    <property type="match status" value="2"/>
</dbReference>
<dbReference type="InterPro" id="IPR012340">
    <property type="entry name" value="NA-bd_OB-fold"/>
</dbReference>
<evidence type="ECO:0000256" key="3">
    <source>
        <dbReference type="ARBA" id="ARBA00011209"/>
    </source>
</evidence>
<dbReference type="GO" id="GO:0140096">
    <property type="term" value="F:catalytic activity, acting on a protein"/>
    <property type="evidence" value="ECO:0007669"/>
    <property type="project" value="UniProtKB-ARBA"/>
</dbReference>
<dbReference type="PANTHER" id="PTHR10947:SF0">
    <property type="entry name" value="PHENYLALANINE--TRNA LIGASE BETA SUBUNIT"/>
    <property type="match status" value="1"/>
</dbReference>